<dbReference type="EMBL" id="KP830089">
    <property type="protein sequence ID" value="AKA59375.1"/>
    <property type="molecule type" value="Genomic_DNA"/>
</dbReference>
<dbReference type="InterPro" id="IPR045851">
    <property type="entry name" value="AMP-bd_C_sf"/>
</dbReference>
<reference evidence="3" key="1">
    <citation type="journal article" date="2015" name="Proc. Natl. Acad. Sci. U.S.A.">
        <title>Multiplexed metagenome mining using short DNA sequence tags facilitates targeted discovery of epoxyketone proteasome inhibitors.</title>
        <authorList>
            <person name="Owen J.G."/>
            <person name="Charlop-Powers Z."/>
            <person name="Smith A.G."/>
            <person name="Ternei M.A."/>
            <person name="Calle P.Y."/>
            <person name="Reddy B.V."/>
            <person name="Montiel D."/>
            <person name="Brady S.F."/>
        </authorList>
    </citation>
    <scope>NUCLEOTIDE SEQUENCE</scope>
</reference>
<dbReference type="SUPFAM" id="SSF56801">
    <property type="entry name" value="Acetyl-CoA synthetase-like"/>
    <property type="match status" value="1"/>
</dbReference>
<dbReference type="Gene3D" id="2.30.38.10">
    <property type="entry name" value="Luciferase, Domain 3"/>
    <property type="match status" value="1"/>
</dbReference>
<dbReference type="GO" id="GO:0044550">
    <property type="term" value="P:secondary metabolite biosynthetic process"/>
    <property type="evidence" value="ECO:0007669"/>
    <property type="project" value="TreeGrafter"/>
</dbReference>
<name>A0A0E3JHU4_9BACT</name>
<evidence type="ECO:0000259" key="2">
    <source>
        <dbReference type="Pfam" id="PF13193"/>
    </source>
</evidence>
<dbReference type="InterPro" id="IPR025110">
    <property type="entry name" value="AMP-bd_C"/>
</dbReference>
<dbReference type="GO" id="GO:0043041">
    <property type="term" value="P:amino acid activation for nonribosomal peptide biosynthetic process"/>
    <property type="evidence" value="ECO:0007669"/>
    <property type="project" value="TreeGrafter"/>
</dbReference>
<dbReference type="InterPro" id="IPR010071">
    <property type="entry name" value="AA_adenyl_dom"/>
</dbReference>
<sequence length="519" mass="54606">MTGDATPERVEALIGRQAAAHPTSVAVTGDDISLTYAELETRSNQLAHRLIGAGIGPGDLVAVHLQRIPALVVAIVGVLKSGAGFVPLDERTPRRKLAFMVGEVRAPIILTQRTLRAELAGIGVATLAVDDDREWRGQPGSPPERRGTAQDTAYVMYTSGSTGRPNGVIVPHRALVNYLTWCAGAYAMHEGRGALVHSPIGFDLTVTTLLGPLIVGQRVLLVRDDGVRALVAALATAEDLTVLKVTPTHLRLLSLLLSPADVAGRVRTLVVGGEGLWADELELFRGLGGPVRIVNEYGPTETVVGSCAHRLPPDAPPSGRVPIGRPISGTAIDVVDQALRRVPAGEPGEALIRGAGVTDGYLDRPEVTAARFVPDPSGQPGRRAYRTGDIVRQRPDGELEFLGRNDDQVKILGIRVEPAEIAAALRAHPAVADAAVTVTARPTSAPIDDVRPVAFVVAAPGTSPDSSELVAHCRERLSEQLVPAVFHLVESLPSTPNGKLDRAALRALVGSAAHPTGAR</sequence>
<proteinExistence type="predicted"/>
<feature type="domain" description="AMP-binding enzyme C-terminal" evidence="2">
    <location>
        <begin position="420"/>
        <end position="499"/>
    </location>
</feature>
<dbReference type="FunFam" id="3.40.50.980:FF:000001">
    <property type="entry name" value="Non-ribosomal peptide synthetase"/>
    <property type="match status" value="1"/>
</dbReference>
<feature type="domain" description="AMP-dependent synthetase/ligase" evidence="1">
    <location>
        <begin position="16"/>
        <end position="362"/>
    </location>
</feature>
<organism evidence="3">
    <name type="scientific">uncultured bacterium AB_9</name>
    <dbReference type="NCBI Taxonomy" id="1630012"/>
    <lineage>
        <taxon>Bacteria</taxon>
        <taxon>environmental samples</taxon>
    </lineage>
</organism>
<dbReference type="Pfam" id="PF00501">
    <property type="entry name" value="AMP-binding"/>
    <property type="match status" value="1"/>
</dbReference>
<evidence type="ECO:0000259" key="1">
    <source>
        <dbReference type="Pfam" id="PF00501"/>
    </source>
</evidence>
<dbReference type="PANTHER" id="PTHR45527">
    <property type="entry name" value="NONRIBOSOMAL PEPTIDE SYNTHETASE"/>
    <property type="match status" value="1"/>
</dbReference>
<dbReference type="GO" id="GO:0031177">
    <property type="term" value="F:phosphopantetheine binding"/>
    <property type="evidence" value="ECO:0007669"/>
    <property type="project" value="TreeGrafter"/>
</dbReference>
<dbReference type="PANTHER" id="PTHR45527:SF1">
    <property type="entry name" value="FATTY ACID SYNTHASE"/>
    <property type="match status" value="1"/>
</dbReference>
<dbReference type="GO" id="GO:0005737">
    <property type="term" value="C:cytoplasm"/>
    <property type="evidence" value="ECO:0007669"/>
    <property type="project" value="TreeGrafter"/>
</dbReference>
<dbReference type="InterPro" id="IPR000873">
    <property type="entry name" value="AMP-dep_synth/lig_dom"/>
</dbReference>
<evidence type="ECO:0000313" key="3">
    <source>
        <dbReference type="EMBL" id="AKA59375.1"/>
    </source>
</evidence>
<dbReference type="AlphaFoldDB" id="A0A0E3JHU4"/>
<dbReference type="Pfam" id="PF13193">
    <property type="entry name" value="AMP-binding_C"/>
    <property type="match status" value="1"/>
</dbReference>
<dbReference type="Gene3D" id="3.30.300.30">
    <property type="match status" value="1"/>
</dbReference>
<dbReference type="CDD" id="cd05930">
    <property type="entry name" value="A_NRPS"/>
    <property type="match status" value="1"/>
</dbReference>
<accession>A0A0E3JHU4</accession>
<dbReference type="NCBIfam" id="TIGR01733">
    <property type="entry name" value="AA-adenyl-dom"/>
    <property type="match status" value="1"/>
</dbReference>
<protein>
    <submittedName>
        <fullName evidence="3">Non-ribosomal peptide synthase</fullName>
    </submittedName>
</protein>
<dbReference type="Gene3D" id="3.40.50.980">
    <property type="match status" value="2"/>
</dbReference>